<gene>
    <name evidence="2" type="ORF">ICL07_02825</name>
</gene>
<dbReference type="Proteomes" id="UP000659124">
    <property type="component" value="Unassembled WGS sequence"/>
</dbReference>
<evidence type="ECO:0000313" key="3">
    <source>
        <dbReference type="Proteomes" id="UP000659124"/>
    </source>
</evidence>
<comment type="caution">
    <text evidence="2">The sequence shown here is derived from an EMBL/GenBank/DDBJ whole genome shotgun (WGS) entry which is preliminary data.</text>
</comment>
<keyword evidence="1" id="KW-0808">Transferase</keyword>
<name>A0ABR7TI34_9BACT</name>
<dbReference type="Gene3D" id="3.40.50.2000">
    <property type="entry name" value="Glycogen Phosphorylase B"/>
    <property type="match status" value="2"/>
</dbReference>
<reference evidence="2 3" key="1">
    <citation type="submission" date="2020-09" db="EMBL/GenBank/DDBJ databases">
        <title>Genome sequences of type strains of Chitinophaga qingshengii and Chitinophaga varians.</title>
        <authorList>
            <person name="Kittiwongwattana C."/>
        </authorList>
    </citation>
    <scope>NUCLEOTIDE SEQUENCE [LARGE SCALE GENOMIC DNA]</scope>
    <source>
        <strain evidence="2 3">JCM 30026</strain>
    </source>
</reference>
<accession>A0ABR7TI34</accession>
<organism evidence="2 3">
    <name type="scientific">Chitinophaga qingshengii</name>
    <dbReference type="NCBI Taxonomy" id="1569794"/>
    <lineage>
        <taxon>Bacteria</taxon>
        <taxon>Pseudomonadati</taxon>
        <taxon>Bacteroidota</taxon>
        <taxon>Chitinophagia</taxon>
        <taxon>Chitinophagales</taxon>
        <taxon>Chitinophagaceae</taxon>
        <taxon>Chitinophaga</taxon>
    </lineage>
</organism>
<sequence length="373" mass="42650">MRILLVNHQNPTDINAFSGTPFFMAREMANQFEIVHYNAFEEPELYRKVYNDGLESALRPISNRLVTFLRSEVKNYDYVICQGGNSVVPFYNHSIPLVLWHDSIWGTFLHGYYDDFRFEDFKKNYYNLYLWDKASLDKAALLVFSSDYVAEACISRYQIPESKIRVVPFGANIYEPPSEDLLRLALNTRLDSPNIHFTFIGKDWKRKGLTLAFGLVAALNDRGIPSILTIVGANPDIPDIVNAPFVRTIGIVDKAVPEQLSLFHEILKSTHFLLHPAFSEPFGIVLCEANAYGIPVIGTRIEGLTTIVKDGVNGYLFNLEDFVEDACTCISRLQENPSDNYRNLFNMSLQESVQRLNWRASVTHLKQILQLFM</sequence>
<dbReference type="PANTHER" id="PTHR46401:SF2">
    <property type="entry name" value="GLYCOSYLTRANSFERASE WBBK-RELATED"/>
    <property type="match status" value="1"/>
</dbReference>
<dbReference type="EMBL" id="JACVFC010000001">
    <property type="protein sequence ID" value="MBC9929290.1"/>
    <property type="molecule type" value="Genomic_DNA"/>
</dbReference>
<proteinExistence type="predicted"/>
<dbReference type="CDD" id="cd03801">
    <property type="entry name" value="GT4_PimA-like"/>
    <property type="match status" value="1"/>
</dbReference>
<protein>
    <submittedName>
        <fullName evidence="2">Glycosyltransferase family 4 protein</fullName>
    </submittedName>
</protein>
<evidence type="ECO:0000313" key="2">
    <source>
        <dbReference type="EMBL" id="MBC9929290.1"/>
    </source>
</evidence>
<dbReference type="PANTHER" id="PTHR46401">
    <property type="entry name" value="GLYCOSYLTRANSFERASE WBBK-RELATED"/>
    <property type="match status" value="1"/>
</dbReference>
<evidence type="ECO:0000256" key="1">
    <source>
        <dbReference type="ARBA" id="ARBA00022679"/>
    </source>
</evidence>
<dbReference type="SUPFAM" id="SSF53756">
    <property type="entry name" value="UDP-Glycosyltransferase/glycogen phosphorylase"/>
    <property type="match status" value="1"/>
</dbReference>
<keyword evidence="3" id="KW-1185">Reference proteome</keyword>
<dbReference type="RefSeq" id="WP_188086428.1">
    <property type="nucleotide sequence ID" value="NZ_JACVFC010000001.1"/>
</dbReference>
<dbReference type="Pfam" id="PF13692">
    <property type="entry name" value="Glyco_trans_1_4"/>
    <property type="match status" value="1"/>
</dbReference>